<protein>
    <recommendedName>
        <fullName evidence="2">Glycosyltransferase 2-like domain-containing protein</fullName>
    </recommendedName>
</protein>
<reference evidence="3 4" key="1">
    <citation type="journal article" date="2020" name="ISME J.">
        <title>Enrichment and physiological characterization of a novel comammox Nitrospira indicates ammonium inhibition of complete nitrification.</title>
        <authorList>
            <person name="Sakoula D."/>
            <person name="Koch H."/>
            <person name="Frank J."/>
            <person name="Jetten M.S.M."/>
            <person name="van Kessel M.A.H.J."/>
            <person name="Lucker S."/>
        </authorList>
    </citation>
    <scope>NUCLEOTIDE SEQUENCE [LARGE SCALE GENOMIC DNA]</scope>
    <source>
        <strain evidence="3">Comreactor17</strain>
    </source>
</reference>
<organism evidence="3 4">
    <name type="scientific">Candidatus Nitrospira kreftii</name>
    <dbReference type="NCBI Taxonomy" id="2652173"/>
    <lineage>
        <taxon>Bacteria</taxon>
        <taxon>Pseudomonadati</taxon>
        <taxon>Nitrospirota</taxon>
        <taxon>Nitrospiria</taxon>
        <taxon>Nitrospirales</taxon>
        <taxon>Nitrospiraceae</taxon>
        <taxon>Nitrospira</taxon>
    </lineage>
</organism>
<evidence type="ECO:0000313" key="3">
    <source>
        <dbReference type="EMBL" id="QPD04788.1"/>
    </source>
</evidence>
<gene>
    <name evidence="3" type="ORF">Nkreftii_002562</name>
</gene>
<dbReference type="InterPro" id="IPR029044">
    <property type="entry name" value="Nucleotide-diphossugar_trans"/>
</dbReference>
<feature type="transmembrane region" description="Helical" evidence="1">
    <location>
        <begin position="217"/>
        <end position="235"/>
    </location>
</feature>
<dbReference type="AlphaFoldDB" id="A0A7S8IZZ8"/>
<evidence type="ECO:0000313" key="4">
    <source>
        <dbReference type="Proteomes" id="UP000593737"/>
    </source>
</evidence>
<evidence type="ECO:0000259" key="2">
    <source>
        <dbReference type="Pfam" id="PF00535"/>
    </source>
</evidence>
<accession>A0A7S8IZZ8</accession>
<evidence type="ECO:0000256" key="1">
    <source>
        <dbReference type="SAM" id="Phobius"/>
    </source>
</evidence>
<keyword evidence="1" id="KW-0812">Transmembrane</keyword>
<dbReference type="Proteomes" id="UP000593737">
    <property type="component" value="Chromosome"/>
</dbReference>
<sequence>MLLIDLLVSTMNYRPGGLDRLLATVPDFVNVIVVNQMTDASECQEPFHIAPNVRCYSFQETGLSRSRNRLISLANGEVFVICDDDIEFIPGSFDKIARAFSEDTTQDILTFMALEPDGRLRKPYKNRSYQHNKFTIAKVTSFEIAARKRSIAEHNIKFDESFGLGANYPMGEEVIFLLDCLNAGLKIRFVPIAINIHPQESTGRKFSIVSENSRGAVFYRLYGWLSYFVGFGFYFRKRLALAATIGYGGAVRAYFEGIHDYKEYRKKKLPDQFACARTQ</sequence>
<dbReference type="Pfam" id="PF00535">
    <property type="entry name" value="Glycos_transf_2"/>
    <property type="match status" value="1"/>
</dbReference>
<dbReference type="CDD" id="cd00761">
    <property type="entry name" value="Glyco_tranf_GTA_type"/>
    <property type="match status" value="1"/>
</dbReference>
<proteinExistence type="predicted"/>
<dbReference type="Gene3D" id="3.90.550.10">
    <property type="entry name" value="Spore Coat Polysaccharide Biosynthesis Protein SpsA, Chain A"/>
    <property type="match status" value="1"/>
</dbReference>
<dbReference type="EMBL" id="CP047423">
    <property type="protein sequence ID" value="QPD04788.1"/>
    <property type="molecule type" value="Genomic_DNA"/>
</dbReference>
<dbReference type="InterPro" id="IPR001173">
    <property type="entry name" value="Glyco_trans_2-like"/>
</dbReference>
<dbReference type="KEGG" id="nkf:Nkreftii_002562"/>
<keyword evidence="1" id="KW-1133">Transmembrane helix</keyword>
<dbReference type="SUPFAM" id="SSF53448">
    <property type="entry name" value="Nucleotide-diphospho-sugar transferases"/>
    <property type="match status" value="1"/>
</dbReference>
<name>A0A7S8IZZ8_9BACT</name>
<keyword evidence="1" id="KW-0472">Membrane</keyword>
<feature type="domain" description="Glycosyltransferase 2-like" evidence="2">
    <location>
        <begin position="27"/>
        <end position="144"/>
    </location>
</feature>